<evidence type="ECO:0000259" key="5">
    <source>
        <dbReference type="SMART" id="SM00062"/>
    </source>
</evidence>
<feature type="domain" description="Solute-binding protein family 3/N-terminal" evidence="5">
    <location>
        <begin position="62"/>
        <end position="288"/>
    </location>
</feature>
<reference evidence="6 7" key="1">
    <citation type="submission" date="2019-07" db="EMBL/GenBank/DDBJ databases">
        <title>Whole genome shotgun sequence of Nocardia ninae NBRC 108245.</title>
        <authorList>
            <person name="Hosoyama A."/>
            <person name="Uohara A."/>
            <person name="Ohji S."/>
            <person name="Ichikawa N."/>
        </authorList>
    </citation>
    <scope>NUCLEOTIDE SEQUENCE [LARGE SCALE GENOMIC DNA]</scope>
    <source>
        <strain evidence="6 7">NBRC 108245</strain>
    </source>
</reference>
<comment type="caution">
    <text evidence="6">The sequence shown here is derived from an EMBL/GenBank/DDBJ whole genome shotgun (WGS) entry which is preliminary data.</text>
</comment>
<dbReference type="InterPro" id="IPR018313">
    <property type="entry name" value="SBP_3_CS"/>
</dbReference>
<dbReference type="EMBL" id="BJXA01000090">
    <property type="protein sequence ID" value="GEM43228.1"/>
    <property type="molecule type" value="Genomic_DNA"/>
</dbReference>
<evidence type="ECO:0000256" key="4">
    <source>
        <dbReference type="RuleBase" id="RU003744"/>
    </source>
</evidence>
<dbReference type="PROSITE" id="PS51257">
    <property type="entry name" value="PROKAR_LIPOPROTEIN"/>
    <property type="match status" value="1"/>
</dbReference>
<dbReference type="SMART" id="SM00062">
    <property type="entry name" value="PBPb"/>
    <property type="match status" value="1"/>
</dbReference>
<dbReference type="InterPro" id="IPR001638">
    <property type="entry name" value="Solute-binding_3/MltF_N"/>
</dbReference>
<evidence type="ECO:0000256" key="1">
    <source>
        <dbReference type="ARBA" id="ARBA00004196"/>
    </source>
</evidence>
<dbReference type="AlphaFoldDB" id="A0A511MSL9"/>
<name>A0A511MSL9_9NOCA</name>
<evidence type="ECO:0000313" key="7">
    <source>
        <dbReference type="Proteomes" id="UP000321424"/>
    </source>
</evidence>
<comment type="subcellular location">
    <subcellularLocation>
        <location evidence="1">Cell envelope</location>
    </subcellularLocation>
</comment>
<dbReference type="SUPFAM" id="SSF53850">
    <property type="entry name" value="Periplasmic binding protein-like II"/>
    <property type="match status" value="1"/>
</dbReference>
<dbReference type="Gene3D" id="3.40.190.10">
    <property type="entry name" value="Periplasmic binding protein-like II"/>
    <property type="match status" value="2"/>
</dbReference>
<evidence type="ECO:0000313" key="6">
    <source>
        <dbReference type="EMBL" id="GEM43228.1"/>
    </source>
</evidence>
<dbReference type="GO" id="GO:0030313">
    <property type="term" value="C:cell envelope"/>
    <property type="evidence" value="ECO:0007669"/>
    <property type="project" value="UniProtKB-SubCell"/>
</dbReference>
<dbReference type="PANTHER" id="PTHR35936">
    <property type="entry name" value="MEMBRANE-BOUND LYTIC MUREIN TRANSGLYCOSYLASE F"/>
    <property type="match status" value="1"/>
</dbReference>
<gene>
    <name evidence="6" type="ORF">NN4_77470</name>
</gene>
<comment type="similarity">
    <text evidence="2 4">Belongs to the bacterial solute-binding protein 3 family.</text>
</comment>
<proteinExistence type="inferred from homology"/>
<keyword evidence="3" id="KW-0732">Signal</keyword>
<evidence type="ECO:0000256" key="3">
    <source>
        <dbReference type="ARBA" id="ARBA00022729"/>
    </source>
</evidence>
<dbReference type="Pfam" id="PF00497">
    <property type="entry name" value="SBP_bac_3"/>
    <property type="match status" value="1"/>
</dbReference>
<dbReference type="Proteomes" id="UP000321424">
    <property type="component" value="Unassembled WGS sequence"/>
</dbReference>
<keyword evidence="7" id="KW-1185">Reference proteome</keyword>
<dbReference type="PANTHER" id="PTHR35936:SF17">
    <property type="entry name" value="ARGININE-BINDING EXTRACELLULAR PROTEIN ARTP"/>
    <property type="match status" value="1"/>
</dbReference>
<sequence length="301" mass="31921">MSVRSVLGRRALQAVCVLAGGALVLTGCSNTEDSGPAVEKVKVEKNDSIAAQLPDKIKQSGKLVVGVNIPYQPNEYKDPSGKIVGYDVDLMDAVAATLGVKAEYLESAFEKIIPTIQAGTYDVGMSSITDTKEREQQVDFTTYFNVRTQWAQQKGKPVDPDNACGKRVAVQATTIQDTDDLPARSKKCQDEGKPAIDIKSFEEQSAATNALMLGQVDAMAADLPVTVYAIQKSEGKIEKTSAAAYGAALYGWAVAKGSPLAAVLQQAVQSLVDNGKYLEIAKNWGVEEGAITKSVINGAAS</sequence>
<organism evidence="6 7">
    <name type="scientific">Nocardia ninae NBRC 108245</name>
    <dbReference type="NCBI Taxonomy" id="1210091"/>
    <lineage>
        <taxon>Bacteria</taxon>
        <taxon>Bacillati</taxon>
        <taxon>Actinomycetota</taxon>
        <taxon>Actinomycetes</taxon>
        <taxon>Mycobacteriales</taxon>
        <taxon>Nocardiaceae</taxon>
        <taxon>Nocardia</taxon>
    </lineage>
</organism>
<protein>
    <submittedName>
        <fullName evidence="6">ABC transporter substrate-binding protein</fullName>
    </submittedName>
</protein>
<dbReference type="PROSITE" id="PS01039">
    <property type="entry name" value="SBP_BACTERIAL_3"/>
    <property type="match status" value="1"/>
</dbReference>
<evidence type="ECO:0000256" key="2">
    <source>
        <dbReference type="ARBA" id="ARBA00010333"/>
    </source>
</evidence>
<dbReference type="CDD" id="cd01004">
    <property type="entry name" value="PBP2_MidA_like"/>
    <property type="match status" value="1"/>
</dbReference>
<accession>A0A511MSL9</accession>